<dbReference type="SUPFAM" id="SSF51556">
    <property type="entry name" value="Metallo-dependent hydrolases"/>
    <property type="match status" value="1"/>
</dbReference>
<keyword evidence="1" id="KW-1015">Disulfide bond</keyword>
<dbReference type="PROSITE" id="PS51365">
    <property type="entry name" value="RENAL_DIPEPTIDASE_2"/>
    <property type="match status" value="1"/>
</dbReference>
<dbReference type="PANTHER" id="PTHR10443:SF9">
    <property type="entry name" value="DIPEPTIDASE 2"/>
    <property type="match status" value="1"/>
</dbReference>
<dbReference type="AlphaFoldDB" id="A0A2Y9S5U3"/>
<dbReference type="Proteomes" id="UP000248484">
    <property type="component" value="Unplaced"/>
</dbReference>
<reference evidence="3" key="1">
    <citation type="submission" date="2025-08" db="UniProtKB">
        <authorList>
            <consortium name="RefSeq"/>
        </authorList>
    </citation>
    <scope>IDENTIFICATION</scope>
    <source>
        <tissue evidence="3">Muscle</tissue>
    </source>
</reference>
<evidence type="ECO:0000313" key="2">
    <source>
        <dbReference type="Proteomes" id="UP000248484"/>
    </source>
</evidence>
<dbReference type="GO" id="GO:0046872">
    <property type="term" value="F:metal ion binding"/>
    <property type="evidence" value="ECO:0007669"/>
    <property type="project" value="UniProtKB-UniRule"/>
</dbReference>
<keyword evidence="1" id="KW-0479">Metal-binding</keyword>
<dbReference type="GO" id="GO:0070573">
    <property type="term" value="F:metallodipeptidase activity"/>
    <property type="evidence" value="ECO:0007669"/>
    <property type="project" value="InterPro"/>
</dbReference>
<keyword evidence="1" id="KW-0224">Dipeptidase</keyword>
<dbReference type="PANTHER" id="PTHR10443">
    <property type="entry name" value="MICROSOMAL DIPEPTIDASE"/>
    <property type="match status" value="1"/>
</dbReference>
<keyword evidence="1" id="KW-0449">Lipoprotein</keyword>
<dbReference type="Pfam" id="PF01244">
    <property type="entry name" value="Peptidase_M19"/>
    <property type="match status" value="1"/>
</dbReference>
<dbReference type="InParanoid" id="A0A2Y9S5U3"/>
<dbReference type="OrthoDB" id="445695at2759"/>
<dbReference type="InterPro" id="IPR008257">
    <property type="entry name" value="Pept_M19"/>
</dbReference>
<keyword evidence="1" id="KW-0645">Protease</keyword>
<comment type="catalytic activity">
    <reaction evidence="1">
        <text>an L-aminoacyl-L-amino acid + H2O = 2 an L-alpha-amino acid</text>
        <dbReference type="Rhea" id="RHEA:48940"/>
        <dbReference type="ChEBI" id="CHEBI:15377"/>
        <dbReference type="ChEBI" id="CHEBI:59869"/>
        <dbReference type="ChEBI" id="CHEBI:77460"/>
        <dbReference type="EC" id="3.4.13.19"/>
    </reaction>
</comment>
<name>A0A2Y9S5U3_PHYMC</name>
<organism evidence="2 3">
    <name type="scientific">Physeter macrocephalus</name>
    <name type="common">Sperm whale</name>
    <name type="synonym">Physeter catodon</name>
    <dbReference type="NCBI Taxonomy" id="9755"/>
    <lineage>
        <taxon>Eukaryota</taxon>
        <taxon>Metazoa</taxon>
        <taxon>Chordata</taxon>
        <taxon>Craniata</taxon>
        <taxon>Vertebrata</taxon>
        <taxon>Euteleostomi</taxon>
        <taxon>Mammalia</taxon>
        <taxon>Eutheria</taxon>
        <taxon>Laurasiatheria</taxon>
        <taxon>Artiodactyla</taxon>
        <taxon>Whippomorpha</taxon>
        <taxon>Cetacea</taxon>
        <taxon>Odontoceti</taxon>
        <taxon>Physeteridae</taxon>
        <taxon>Physeter</taxon>
    </lineage>
</organism>
<evidence type="ECO:0000256" key="1">
    <source>
        <dbReference type="RuleBase" id="RU341113"/>
    </source>
</evidence>
<keyword evidence="1" id="KW-0336">GPI-anchor</keyword>
<evidence type="ECO:0000313" key="3">
    <source>
        <dbReference type="RefSeq" id="XP_023973918.1"/>
    </source>
</evidence>
<keyword evidence="1" id="KW-0472">Membrane</keyword>
<keyword evidence="2" id="KW-1185">Reference proteome</keyword>
<keyword evidence="1" id="KW-0378">Hydrolase</keyword>
<dbReference type="STRING" id="9755.ENSPCTP00005023490"/>
<dbReference type="GO" id="GO:0098552">
    <property type="term" value="C:side of membrane"/>
    <property type="evidence" value="ECO:0007669"/>
    <property type="project" value="UniProtKB-KW"/>
</dbReference>
<keyword evidence="1" id="KW-0482">Metalloprotease</keyword>
<protein>
    <recommendedName>
        <fullName evidence="1">Dipeptidase</fullName>
        <ecNumber evidence="1">3.4.13.19</ecNumber>
    </recommendedName>
</protein>
<dbReference type="EC" id="3.4.13.19" evidence="1"/>
<gene>
    <name evidence="3" type="primary">LOC112063254</name>
</gene>
<dbReference type="GeneID" id="112063254"/>
<dbReference type="Gene3D" id="3.20.20.140">
    <property type="entry name" value="Metal-dependent hydrolases"/>
    <property type="match status" value="1"/>
</dbReference>
<dbReference type="GO" id="GO:0006508">
    <property type="term" value="P:proteolysis"/>
    <property type="evidence" value="ECO:0007669"/>
    <property type="project" value="UniProtKB-KW"/>
</dbReference>
<dbReference type="InterPro" id="IPR032466">
    <property type="entry name" value="Metal_Hydrolase"/>
</dbReference>
<proteinExistence type="inferred from homology"/>
<sequence>MNRLGVMVDSSHVADAVARRALQLSQAPVICSHSAARGVCENTRNVPHGILQLLKKNGGSVMVCLPVRVLQCDPRANVSTVADRFDHIRAVTGCRLIGIGGDDDGAGRRALPRGLSPRGLEDVSTYPVLIEEVLLGRGWTEEELWGVLRGNVRRVFRQVEQVREENEGQSPLEDEFPDEQLGSSCRSVLPRLHQTEDLAPDQKLTGAAVRGNPILSPKWSCSNSCRPMGPVLTVLLLPSPSSLFGSGDPVNPAACHFGSHRDPTKLPCRRAQHKLALQGSTKVS</sequence>
<keyword evidence="1" id="KW-0325">Glycoprotein</keyword>
<accession>A0A2Y9S5U3</accession>
<comment type="subunit">
    <text evidence="1">Homodimer; disulfide-linked.</text>
</comment>
<keyword evidence="1" id="KW-0862">Zinc</keyword>
<dbReference type="RefSeq" id="XP_023973918.1">
    <property type="nucleotide sequence ID" value="XM_024118150.1"/>
</dbReference>
<comment type="subcellular location">
    <subcellularLocation>
        <location evidence="1">Membrane</location>
        <topology evidence="1">Lipid-anchor</topology>
        <topology evidence="1">GPI-anchor</topology>
    </subcellularLocation>
</comment>
<dbReference type="KEGG" id="pcad:112063254"/>
<comment type="cofactor">
    <cofactor evidence="1">
        <name>Zn(2+)</name>
        <dbReference type="ChEBI" id="CHEBI:29105"/>
    </cofactor>
</comment>
<comment type="similarity">
    <text evidence="1">Belongs to the metallo-dependent hydrolases superfamily. Peptidase M19 family.</text>
</comment>